<dbReference type="EMBL" id="FQ014231">
    <property type="protein sequence ID" value="CBL54142.1"/>
    <property type="molecule type" value="Genomic_DNA"/>
</dbReference>
<feature type="chain" id="PRO_5010830962" evidence="1">
    <location>
        <begin position="20"/>
        <end position="199"/>
    </location>
</feature>
<gene>
    <name evidence="2" type="primary">orf199</name>
</gene>
<evidence type="ECO:0000313" key="3">
    <source>
        <dbReference type="EMBL" id="CBJ20698.1"/>
    </source>
</evidence>
<dbReference type="GeneID" id="10220626"/>
<organism evidence="2">
    <name type="scientific">Beta vulgaris subsp. maritima</name>
    <name type="common">Sea beet</name>
    <name type="synonym">Beta maritima</name>
    <dbReference type="NCBI Taxonomy" id="350892"/>
    <lineage>
        <taxon>Eukaryota</taxon>
        <taxon>Viridiplantae</taxon>
        <taxon>Streptophyta</taxon>
        <taxon>Embryophyta</taxon>
        <taxon>Tracheophyta</taxon>
        <taxon>Spermatophyta</taxon>
        <taxon>Magnoliopsida</taxon>
        <taxon>eudicotyledons</taxon>
        <taxon>Gunneridae</taxon>
        <taxon>Pentapetalae</taxon>
        <taxon>Caryophyllales</taxon>
        <taxon>Chenopodiaceae</taxon>
        <taxon>Betoideae</taxon>
        <taxon>Beta</taxon>
    </lineage>
</organism>
<reference evidence="2" key="2">
    <citation type="journal article" date="2011" name="Genome Biol. Evol.">
        <title>Structural and content diversity of mitochondrial genome in beet: a comparative genomic analysis.</title>
        <authorList>
            <person name="Darracq A."/>
            <person name="Varre J.S."/>
            <person name="Marechal-Drouard L."/>
            <person name="Courseaux A."/>
            <person name="Saumitou-Laprade P."/>
            <person name="Oztas S."/>
            <person name="Vacherie B."/>
            <person name="Barbe V.and.Touzet.P."/>
        </authorList>
    </citation>
    <scope>NUCLEOTIDE SEQUENCE</scope>
</reference>
<keyword evidence="2" id="KW-0496">Mitochondrion</keyword>
<dbReference type="EMBL" id="FP885834">
    <property type="protein sequence ID" value="CBJ14005.1"/>
    <property type="molecule type" value="Genomic_DNA"/>
</dbReference>
<keyword evidence="1" id="KW-0732">Signal</keyword>
<geneLocation type="mitochondrion" evidence="2"/>
<proteinExistence type="predicted"/>
<protein>
    <submittedName>
        <fullName evidence="3">Uncharacterized protein orf199</fullName>
    </submittedName>
</protein>
<dbReference type="RefSeq" id="YP_004222365.1">
    <property type="nucleotide sequence ID" value="NC_015099.1"/>
</dbReference>
<dbReference type="AlphaFoldDB" id="E6ZDZ1"/>
<feature type="signal peptide" evidence="1">
    <location>
        <begin position="1"/>
        <end position="19"/>
    </location>
</feature>
<name>E6ZDZ1_BETVM</name>
<accession>E6ZDZ1</accession>
<evidence type="ECO:0000256" key="1">
    <source>
        <dbReference type="SAM" id="SignalP"/>
    </source>
</evidence>
<sequence length="199" mass="23290">MRLTLFSFLLRVLIKGPLLLIPGPGVLDFFLFSESFALCLGSNEGPPLAIPDSQNTYWEEHAIDVIYQWGQVPTEQPNGHPMVNQEFHDDQEVDQPHPAIARMEYDSTEYKDISRLSRLCEKWQEKIFQRVRNGLPQQGILIEDEIDIKRALSMFFFESEEREPKQRLSFLRRTYSSLENPNSPKWLPIIREIENLLNN</sequence>
<dbReference type="EMBL" id="FP885845">
    <property type="protein sequence ID" value="CBJ17581.1"/>
    <property type="molecule type" value="Genomic_DNA"/>
</dbReference>
<reference evidence="2" key="1">
    <citation type="submission" date="2010-11" db="EMBL/GenBank/DDBJ databases">
        <authorList>
            <person name="Genoscope - CEA"/>
        </authorList>
    </citation>
    <scope>NUCLEOTIDE SEQUENCE</scope>
</reference>
<evidence type="ECO:0000313" key="2">
    <source>
        <dbReference type="EMBL" id="CBJ14005.1"/>
    </source>
</evidence>
<dbReference type="EMBL" id="FP885871">
    <property type="protein sequence ID" value="CBJ20698.1"/>
    <property type="molecule type" value="Genomic_DNA"/>
</dbReference>